<comment type="similarity">
    <text evidence="3">Belongs to the metallo-dependent hydrolases superfamily. HutI family.</text>
</comment>
<evidence type="ECO:0000256" key="3">
    <source>
        <dbReference type="ARBA" id="ARBA00008002"/>
    </source>
</evidence>
<comment type="pathway">
    <text evidence="2">Amino-acid degradation; L-histidine degradation into L-glutamate; N-formimidoyl-L-glutamate from L-histidine: step 3/3.</text>
</comment>
<reference evidence="12 13" key="1">
    <citation type="journal article" date="2013" name="Genome Biol.">
        <title>Genome of Acanthamoeba castellanii highlights extensive lateral gene transfer and early evolution of tyrosine kinase signaling.</title>
        <authorList>
            <person name="Clarke M."/>
            <person name="Lohan A.J."/>
            <person name="Liu B."/>
            <person name="Lagkouvardos I."/>
            <person name="Roy S."/>
            <person name="Zafar N."/>
            <person name="Bertelli C."/>
            <person name="Schilde C."/>
            <person name="Kianianmomeni A."/>
            <person name="Burglin T.R."/>
            <person name="Frech C."/>
            <person name="Turcotte B."/>
            <person name="Kopec K.O."/>
            <person name="Synnott J.M."/>
            <person name="Choo C."/>
            <person name="Paponov I."/>
            <person name="Finkler A."/>
            <person name="Soon Heng Tan C."/>
            <person name="Hutchins A.P."/>
            <person name="Weinmeier T."/>
            <person name="Rattei T."/>
            <person name="Chu J.S."/>
            <person name="Gimenez G."/>
            <person name="Irimia M."/>
            <person name="Rigden D.J."/>
            <person name="Fitzpatrick D.A."/>
            <person name="Lorenzo-Morales J."/>
            <person name="Bateman A."/>
            <person name="Chiu C.H."/>
            <person name="Tang P."/>
            <person name="Hegemann P."/>
            <person name="Fromm H."/>
            <person name="Raoult D."/>
            <person name="Greub G."/>
            <person name="Miranda-Saavedra D."/>
            <person name="Chen N."/>
            <person name="Nash P."/>
            <person name="Ginger M.L."/>
            <person name="Horn M."/>
            <person name="Schaap P."/>
            <person name="Caler L."/>
            <person name="Loftus B."/>
        </authorList>
    </citation>
    <scope>NUCLEOTIDE SEQUENCE [LARGE SCALE GENOMIC DNA]</scope>
    <source>
        <strain evidence="12 13">Neff</strain>
    </source>
</reference>
<dbReference type="Proteomes" id="UP000011083">
    <property type="component" value="Unassembled WGS sequence"/>
</dbReference>
<dbReference type="KEGG" id="acan:ACA1_383780"/>
<feature type="domain" description="Amidohydrolase-related" evidence="11">
    <location>
        <begin position="312"/>
        <end position="438"/>
    </location>
</feature>
<keyword evidence="8" id="KW-0369">Histidine metabolism</keyword>
<dbReference type="EMBL" id="KB007982">
    <property type="protein sequence ID" value="ELR16844.1"/>
    <property type="molecule type" value="Genomic_DNA"/>
</dbReference>
<dbReference type="NCBIfam" id="TIGR01224">
    <property type="entry name" value="hutI"/>
    <property type="match status" value="1"/>
</dbReference>
<dbReference type="Gene3D" id="2.30.40.10">
    <property type="entry name" value="Urease, subunit C, domain 1"/>
    <property type="match status" value="1"/>
</dbReference>
<evidence type="ECO:0000256" key="10">
    <source>
        <dbReference type="ARBA" id="ARBA00023004"/>
    </source>
</evidence>
<dbReference type="GO" id="GO:0046872">
    <property type="term" value="F:metal ion binding"/>
    <property type="evidence" value="ECO:0007669"/>
    <property type="project" value="UniProtKB-KW"/>
</dbReference>
<comment type="catalytic activity">
    <reaction evidence="1">
        <text>4-imidazolone-5-propanoate + H2O = N-formimidoyl-L-glutamate</text>
        <dbReference type="Rhea" id="RHEA:23660"/>
        <dbReference type="ChEBI" id="CHEBI:15377"/>
        <dbReference type="ChEBI" id="CHEBI:58928"/>
        <dbReference type="ChEBI" id="CHEBI:77893"/>
        <dbReference type="EC" id="3.5.2.7"/>
    </reaction>
</comment>
<evidence type="ECO:0000313" key="12">
    <source>
        <dbReference type="EMBL" id="ELR16844.1"/>
    </source>
</evidence>
<evidence type="ECO:0000259" key="11">
    <source>
        <dbReference type="Pfam" id="PF01979"/>
    </source>
</evidence>
<dbReference type="AlphaFoldDB" id="L8GUH2"/>
<keyword evidence="9" id="KW-0862">Zinc</keyword>
<evidence type="ECO:0000256" key="9">
    <source>
        <dbReference type="ARBA" id="ARBA00022833"/>
    </source>
</evidence>
<dbReference type="InterPro" id="IPR011059">
    <property type="entry name" value="Metal-dep_hydrolase_composite"/>
</dbReference>
<evidence type="ECO:0000256" key="4">
    <source>
        <dbReference type="ARBA" id="ARBA00012864"/>
    </source>
</evidence>
<dbReference type="SUPFAM" id="SSF51556">
    <property type="entry name" value="Metallo-dependent hydrolases"/>
    <property type="match status" value="1"/>
</dbReference>
<dbReference type="VEuPathDB" id="AmoebaDB:ACA1_383780"/>
<evidence type="ECO:0000256" key="8">
    <source>
        <dbReference type="ARBA" id="ARBA00022808"/>
    </source>
</evidence>
<keyword evidence="7" id="KW-0378">Hydrolase</keyword>
<evidence type="ECO:0000256" key="1">
    <source>
        <dbReference type="ARBA" id="ARBA00000853"/>
    </source>
</evidence>
<dbReference type="PANTHER" id="PTHR42752:SF1">
    <property type="entry name" value="IMIDAZOLONEPROPIONASE-RELATED"/>
    <property type="match status" value="1"/>
</dbReference>
<accession>L8GUH2</accession>
<proteinExistence type="inferred from homology"/>
<dbReference type="PANTHER" id="PTHR42752">
    <property type="entry name" value="IMIDAZOLONEPROPIONASE"/>
    <property type="match status" value="1"/>
</dbReference>
<dbReference type="OMA" id="CAPHARW"/>
<sequence length="439" mass="47526">MAYRLRVRNAAQLVTICSGGQRFKVGKDQDEVEVIENGTIIVDHDGNIAAVGTEEELSKAEAFRSATYEADIDATGKVVLPGLVDGHTHPVWAGDRVHEFAMKLAGATYMDIHKAGGGIGFTVGHTRTATEEELLGSCLQRLNRMLRLGTTLVECKSGYGLETETEMKMLKVLHQARTRTPIEIVANYLGAHSVPKGMTADQATEDILNNQIPALKELAAKGEISPELIDVFLEKGVFDQAQTKYNSGLNLSTLPRDLRLGRILEAGKEAGLLLNFHGDEINYMNAGELGGELGALSISHLERVSDEGIAAMAKVPTFAVLLPTTAYILRLEHPPARKMIEAGVPVALGSDFNPNAHCMSMPMVMNMACVNMRMTMKEALVAATINAAGSLNKSATHGSLEVGKVGDLLIVNAPRWEHLIYQMVDPPLEHVVKKGRLVF</sequence>
<keyword evidence="6" id="KW-0479">Metal-binding</keyword>
<dbReference type="GO" id="GO:0019556">
    <property type="term" value="P:L-histidine catabolic process to glutamate and formamide"/>
    <property type="evidence" value="ECO:0007669"/>
    <property type="project" value="UniProtKB-UniPathway"/>
</dbReference>
<evidence type="ECO:0000313" key="13">
    <source>
        <dbReference type="Proteomes" id="UP000011083"/>
    </source>
</evidence>
<keyword evidence="13" id="KW-1185">Reference proteome</keyword>
<evidence type="ECO:0000256" key="6">
    <source>
        <dbReference type="ARBA" id="ARBA00022723"/>
    </source>
</evidence>
<dbReference type="InterPro" id="IPR005920">
    <property type="entry name" value="HutI"/>
</dbReference>
<name>L8GUH2_ACACF</name>
<organism evidence="12 13">
    <name type="scientific">Acanthamoeba castellanii (strain ATCC 30010 / Neff)</name>
    <dbReference type="NCBI Taxonomy" id="1257118"/>
    <lineage>
        <taxon>Eukaryota</taxon>
        <taxon>Amoebozoa</taxon>
        <taxon>Discosea</taxon>
        <taxon>Longamoebia</taxon>
        <taxon>Centramoebida</taxon>
        <taxon>Acanthamoebidae</taxon>
        <taxon>Acanthamoeba</taxon>
    </lineage>
</organism>
<keyword evidence="10" id="KW-0408">Iron</keyword>
<dbReference type="GO" id="GO:0050480">
    <property type="term" value="F:imidazolonepropionase activity"/>
    <property type="evidence" value="ECO:0007669"/>
    <property type="project" value="UniProtKB-EC"/>
</dbReference>
<protein>
    <recommendedName>
        <fullName evidence="5">Probable imidazolonepropionase</fullName>
        <ecNumber evidence="4">3.5.2.7</ecNumber>
    </recommendedName>
</protein>
<dbReference type="CDD" id="cd01296">
    <property type="entry name" value="Imidazolone-5PH"/>
    <property type="match status" value="1"/>
</dbReference>
<dbReference type="GO" id="GO:0005737">
    <property type="term" value="C:cytoplasm"/>
    <property type="evidence" value="ECO:0007669"/>
    <property type="project" value="InterPro"/>
</dbReference>
<dbReference type="STRING" id="1257118.L8GUH2"/>
<gene>
    <name evidence="12" type="ORF">ACA1_383780</name>
</gene>
<dbReference type="GO" id="GO:0019557">
    <property type="term" value="P:L-histidine catabolic process to glutamate and formate"/>
    <property type="evidence" value="ECO:0007669"/>
    <property type="project" value="UniProtKB-UniPathway"/>
</dbReference>
<dbReference type="InterPro" id="IPR032466">
    <property type="entry name" value="Metal_Hydrolase"/>
</dbReference>
<dbReference type="EC" id="3.5.2.7" evidence="4"/>
<dbReference type="GeneID" id="14917469"/>
<dbReference type="InterPro" id="IPR006680">
    <property type="entry name" value="Amidohydro-rel"/>
</dbReference>
<evidence type="ECO:0000256" key="7">
    <source>
        <dbReference type="ARBA" id="ARBA00022801"/>
    </source>
</evidence>
<evidence type="ECO:0000256" key="5">
    <source>
        <dbReference type="ARBA" id="ARBA00013406"/>
    </source>
</evidence>
<dbReference type="Pfam" id="PF01979">
    <property type="entry name" value="Amidohydro_1"/>
    <property type="match status" value="1"/>
</dbReference>
<dbReference type="RefSeq" id="XP_004338857.1">
    <property type="nucleotide sequence ID" value="XM_004338809.1"/>
</dbReference>
<dbReference type="SUPFAM" id="SSF51338">
    <property type="entry name" value="Composite domain of metallo-dependent hydrolases"/>
    <property type="match status" value="1"/>
</dbReference>
<dbReference type="OrthoDB" id="194468at2759"/>
<dbReference type="FunFam" id="3.20.20.140:FF:000007">
    <property type="entry name" value="Imidazolonepropionase"/>
    <property type="match status" value="1"/>
</dbReference>
<evidence type="ECO:0000256" key="2">
    <source>
        <dbReference type="ARBA" id="ARBA00004758"/>
    </source>
</evidence>
<dbReference type="Gene3D" id="3.20.20.140">
    <property type="entry name" value="Metal-dependent hydrolases"/>
    <property type="match status" value="1"/>
</dbReference>
<dbReference type="MEROPS" id="M38.980"/>
<dbReference type="UniPathway" id="UPA00379">
    <property type="reaction ID" value="UER00551"/>
</dbReference>